<dbReference type="PANTHER" id="PTHR33116">
    <property type="entry name" value="REVERSE TRANSCRIPTASE ZINC-BINDING DOMAIN-CONTAINING PROTEIN-RELATED-RELATED"/>
    <property type="match status" value="1"/>
</dbReference>
<comment type="caution">
    <text evidence="2">The sequence shown here is derived from an EMBL/GenBank/DDBJ whole genome shotgun (WGS) entry which is preliminary data.</text>
</comment>
<dbReference type="GO" id="GO:0003964">
    <property type="term" value="F:RNA-directed DNA polymerase activity"/>
    <property type="evidence" value="ECO:0007669"/>
    <property type="project" value="UniProtKB-KW"/>
</dbReference>
<keyword evidence="2" id="KW-0695">RNA-directed DNA polymerase</keyword>
<evidence type="ECO:0000313" key="2">
    <source>
        <dbReference type="EMBL" id="KAJ4813298.1"/>
    </source>
</evidence>
<dbReference type="AlphaFoldDB" id="A0AAV8H618"/>
<keyword evidence="2" id="KW-0808">Transferase</keyword>
<reference evidence="2" key="1">
    <citation type="submission" date="2022-08" db="EMBL/GenBank/DDBJ databases">
        <authorList>
            <person name="Marques A."/>
        </authorList>
    </citation>
    <scope>NUCLEOTIDE SEQUENCE</scope>
    <source>
        <strain evidence="2">RhyPub2mFocal</strain>
        <tissue evidence="2">Leaves</tissue>
    </source>
</reference>
<proteinExistence type="predicted"/>
<keyword evidence="2" id="KW-0548">Nucleotidyltransferase</keyword>
<dbReference type="PANTHER" id="PTHR33116:SF78">
    <property type="entry name" value="OS12G0587133 PROTEIN"/>
    <property type="match status" value="1"/>
</dbReference>
<feature type="domain" description="Reverse transcriptase zinc-binding" evidence="1">
    <location>
        <begin position="8"/>
        <end position="78"/>
    </location>
</feature>
<sequence length="158" mass="17946">MLALAGKKATPFLFCWHLKVRPSVRLFLLLLFNNRLLTQQQLQRRHISPGSPCVLCSSQAFEDSLHLFFQCPFVNEVWNSIRLVLHAPPLVVSHSVGESLVSSFMALGSDARLRIWLAVTLWYVWTERNNVVFRRSPSSAAATVAKISQEALACLRWL</sequence>
<name>A0AAV8H618_9POAL</name>
<dbReference type="Pfam" id="PF13966">
    <property type="entry name" value="zf-RVT"/>
    <property type="match status" value="1"/>
</dbReference>
<keyword evidence="3" id="KW-1185">Reference proteome</keyword>
<gene>
    <name evidence="2" type="ORF">LUZ62_025864</name>
</gene>
<protein>
    <submittedName>
        <fullName evidence="2">RNA-directed DNA polymerase (Reverse transcriptase)-related family protein</fullName>
    </submittedName>
</protein>
<dbReference type="InterPro" id="IPR026960">
    <property type="entry name" value="RVT-Znf"/>
</dbReference>
<organism evidence="2 3">
    <name type="scientific">Rhynchospora pubera</name>
    <dbReference type="NCBI Taxonomy" id="906938"/>
    <lineage>
        <taxon>Eukaryota</taxon>
        <taxon>Viridiplantae</taxon>
        <taxon>Streptophyta</taxon>
        <taxon>Embryophyta</taxon>
        <taxon>Tracheophyta</taxon>
        <taxon>Spermatophyta</taxon>
        <taxon>Magnoliopsida</taxon>
        <taxon>Liliopsida</taxon>
        <taxon>Poales</taxon>
        <taxon>Cyperaceae</taxon>
        <taxon>Cyperoideae</taxon>
        <taxon>Rhynchosporeae</taxon>
        <taxon>Rhynchospora</taxon>
    </lineage>
</organism>
<evidence type="ECO:0000259" key="1">
    <source>
        <dbReference type="Pfam" id="PF13966"/>
    </source>
</evidence>
<dbReference type="EMBL" id="JAMFTS010000001">
    <property type="protein sequence ID" value="KAJ4813298.1"/>
    <property type="molecule type" value="Genomic_DNA"/>
</dbReference>
<dbReference type="Proteomes" id="UP001140206">
    <property type="component" value="Chromosome 1"/>
</dbReference>
<evidence type="ECO:0000313" key="3">
    <source>
        <dbReference type="Proteomes" id="UP001140206"/>
    </source>
</evidence>
<accession>A0AAV8H618</accession>